<sequence length="38" mass="4730">MRPQLQSWLSSNSTNNRRRWQVLRFPPLHLIDRVHLYN</sequence>
<dbReference type="EMBL" id="GGEC01011225">
    <property type="protein sequence ID" value="MBW91708.1"/>
    <property type="molecule type" value="Transcribed_RNA"/>
</dbReference>
<proteinExistence type="predicted"/>
<accession>A0A2P2JE26</accession>
<dbReference type="AlphaFoldDB" id="A0A2P2JE26"/>
<evidence type="ECO:0000313" key="1">
    <source>
        <dbReference type="EMBL" id="MBW91708.1"/>
    </source>
</evidence>
<reference evidence="1" key="1">
    <citation type="submission" date="2018-02" db="EMBL/GenBank/DDBJ databases">
        <title>Rhizophora mucronata_Transcriptome.</title>
        <authorList>
            <person name="Meera S.P."/>
            <person name="Sreeshan A."/>
            <person name="Augustine A."/>
        </authorList>
    </citation>
    <scope>NUCLEOTIDE SEQUENCE</scope>
    <source>
        <tissue evidence="1">Leaf</tissue>
    </source>
</reference>
<protein>
    <submittedName>
        <fullName evidence="1">Thioredoxin-like protein AAED1ic</fullName>
    </submittedName>
</protein>
<name>A0A2P2JE26_RHIMU</name>
<organism evidence="1">
    <name type="scientific">Rhizophora mucronata</name>
    <name type="common">Asiatic mangrove</name>
    <dbReference type="NCBI Taxonomy" id="61149"/>
    <lineage>
        <taxon>Eukaryota</taxon>
        <taxon>Viridiplantae</taxon>
        <taxon>Streptophyta</taxon>
        <taxon>Embryophyta</taxon>
        <taxon>Tracheophyta</taxon>
        <taxon>Spermatophyta</taxon>
        <taxon>Magnoliopsida</taxon>
        <taxon>eudicotyledons</taxon>
        <taxon>Gunneridae</taxon>
        <taxon>Pentapetalae</taxon>
        <taxon>rosids</taxon>
        <taxon>fabids</taxon>
        <taxon>Malpighiales</taxon>
        <taxon>Rhizophoraceae</taxon>
        <taxon>Rhizophora</taxon>
    </lineage>
</organism>